<keyword evidence="1 2" id="KW-0430">Lectin</keyword>
<dbReference type="GO" id="GO:0016936">
    <property type="term" value="F:galactoside binding"/>
    <property type="evidence" value="ECO:0007669"/>
    <property type="project" value="TreeGrafter"/>
</dbReference>
<dbReference type="EnsemblMetazoa" id="LLOJ009548-RA">
    <property type="protein sequence ID" value="LLOJ009548-PA"/>
    <property type="gene ID" value="LLOJ009548"/>
</dbReference>
<dbReference type="EMBL" id="AJWK01033100">
    <property type="status" value="NOT_ANNOTATED_CDS"/>
    <property type="molecule type" value="Genomic_DNA"/>
</dbReference>
<dbReference type="PANTHER" id="PTHR11346">
    <property type="entry name" value="GALECTIN"/>
    <property type="match status" value="1"/>
</dbReference>
<dbReference type="InterPro" id="IPR001079">
    <property type="entry name" value="Galectin_CRD"/>
</dbReference>
<sequence>MTERPFYAVLPQQLRFNDEIVLKGKIKDDAVVFSVNFCLESSTTPSYIAYHFKTIFTVDRDVGVIQNHKNYAWGEETVSSNTWCDGPGEEFILTFLFTNRDITVYTDDDNRCFQYKYDHQLDIADIKTVQIWDDLDYITEVIFRYKHPSQNSV</sequence>
<dbReference type="SUPFAM" id="SSF49899">
    <property type="entry name" value="Concanavalin A-like lectins/glucanases"/>
    <property type="match status" value="1"/>
</dbReference>
<accession>A0A1B0CX12</accession>
<dbReference type="VEuPathDB" id="VectorBase:LLONM1_008603"/>
<dbReference type="Gene3D" id="2.60.120.200">
    <property type="match status" value="1"/>
</dbReference>
<evidence type="ECO:0000256" key="1">
    <source>
        <dbReference type="ARBA" id="ARBA00022734"/>
    </source>
</evidence>
<proteinExistence type="predicted"/>
<dbReference type="Pfam" id="PF00337">
    <property type="entry name" value="Gal-bind_lectin"/>
    <property type="match status" value="1"/>
</dbReference>
<dbReference type="VEuPathDB" id="VectorBase:LLOJ009548"/>
<dbReference type="PROSITE" id="PS51304">
    <property type="entry name" value="GALECTIN"/>
    <property type="match status" value="1"/>
</dbReference>
<dbReference type="AlphaFoldDB" id="A0A1B0CX12"/>
<reference evidence="4" key="1">
    <citation type="submission" date="2020-05" db="UniProtKB">
        <authorList>
            <consortium name="EnsemblMetazoa"/>
        </authorList>
    </citation>
    <scope>IDENTIFICATION</scope>
    <source>
        <strain evidence="4">Jacobina</strain>
    </source>
</reference>
<protein>
    <recommendedName>
        <fullName evidence="2">Galectin</fullName>
    </recommendedName>
</protein>
<evidence type="ECO:0000259" key="3">
    <source>
        <dbReference type="PROSITE" id="PS51304"/>
    </source>
</evidence>
<evidence type="ECO:0000256" key="2">
    <source>
        <dbReference type="RuleBase" id="RU102079"/>
    </source>
</evidence>
<dbReference type="GO" id="GO:0030246">
    <property type="term" value="F:carbohydrate binding"/>
    <property type="evidence" value="ECO:0007669"/>
    <property type="project" value="UniProtKB-UniRule"/>
</dbReference>
<name>A0A1B0CX12_LUTLO</name>
<dbReference type="Proteomes" id="UP000092461">
    <property type="component" value="Unassembled WGS sequence"/>
</dbReference>
<dbReference type="InterPro" id="IPR013320">
    <property type="entry name" value="ConA-like_dom_sf"/>
</dbReference>
<keyword evidence="5" id="KW-1185">Reference proteome</keyword>
<evidence type="ECO:0000313" key="5">
    <source>
        <dbReference type="Proteomes" id="UP000092461"/>
    </source>
</evidence>
<evidence type="ECO:0000313" key="4">
    <source>
        <dbReference type="EnsemblMetazoa" id="LLOJ009548-PA"/>
    </source>
</evidence>
<dbReference type="PANTHER" id="PTHR11346:SF176">
    <property type="entry name" value="32 KDA BETA-GALACTOSIDE-BINDING LECTIN LEC-3"/>
    <property type="match status" value="1"/>
</dbReference>
<feature type="domain" description="Galectin" evidence="3">
    <location>
        <begin position="6"/>
        <end position="144"/>
    </location>
</feature>
<dbReference type="InterPro" id="IPR044156">
    <property type="entry name" value="Galectin-like"/>
</dbReference>
<organism evidence="4 5">
    <name type="scientific">Lutzomyia longipalpis</name>
    <name type="common">Sand fly</name>
    <dbReference type="NCBI Taxonomy" id="7200"/>
    <lineage>
        <taxon>Eukaryota</taxon>
        <taxon>Metazoa</taxon>
        <taxon>Ecdysozoa</taxon>
        <taxon>Arthropoda</taxon>
        <taxon>Hexapoda</taxon>
        <taxon>Insecta</taxon>
        <taxon>Pterygota</taxon>
        <taxon>Neoptera</taxon>
        <taxon>Endopterygota</taxon>
        <taxon>Diptera</taxon>
        <taxon>Nematocera</taxon>
        <taxon>Psychodoidea</taxon>
        <taxon>Psychodidae</taxon>
        <taxon>Lutzomyia</taxon>
        <taxon>Lutzomyia</taxon>
    </lineage>
</organism>
<dbReference type="SMART" id="SM00908">
    <property type="entry name" value="Gal-bind_lectin"/>
    <property type="match status" value="1"/>
</dbReference>